<gene>
    <name evidence="1" type="ORF">PHYBOEH_005444</name>
</gene>
<accession>A0A8T1WLQ5</accession>
<keyword evidence="2" id="KW-1185">Reference proteome</keyword>
<dbReference type="Proteomes" id="UP000693981">
    <property type="component" value="Unassembled WGS sequence"/>
</dbReference>
<organism evidence="1 2">
    <name type="scientific">Phytophthora boehmeriae</name>
    <dbReference type="NCBI Taxonomy" id="109152"/>
    <lineage>
        <taxon>Eukaryota</taxon>
        <taxon>Sar</taxon>
        <taxon>Stramenopiles</taxon>
        <taxon>Oomycota</taxon>
        <taxon>Peronosporomycetes</taxon>
        <taxon>Peronosporales</taxon>
        <taxon>Peronosporaceae</taxon>
        <taxon>Phytophthora</taxon>
    </lineage>
</organism>
<evidence type="ECO:0000313" key="2">
    <source>
        <dbReference type="Proteomes" id="UP000693981"/>
    </source>
</evidence>
<comment type="caution">
    <text evidence="1">The sequence shown here is derived from an EMBL/GenBank/DDBJ whole genome shotgun (WGS) entry which is preliminary data.</text>
</comment>
<dbReference type="AlphaFoldDB" id="A0A8T1WLQ5"/>
<sequence length="119" mass="13056">MCARTSSLSEAQVESAEQAVIMFVAKMHKVASNEDAQAKESMVRALINDTVALRGRRSVVERLAVYVEPLTDLVVPLSLSKAMRVFALLDRAWQLALWRSASSVIPQETHLSGGVFGKK</sequence>
<dbReference type="EMBL" id="JAGDFL010000287">
    <property type="protein sequence ID" value="KAG7394245.1"/>
    <property type="molecule type" value="Genomic_DNA"/>
</dbReference>
<name>A0A8T1WLQ5_9STRA</name>
<proteinExistence type="predicted"/>
<evidence type="ECO:0000313" key="1">
    <source>
        <dbReference type="EMBL" id="KAG7394245.1"/>
    </source>
</evidence>
<reference evidence="1" key="1">
    <citation type="submission" date="2021-02" db="EMBL/GenBank/DDBJ databases">
        <authorList>
            <person name="Palmer J.M."/>
        </authorList>
    </citation>
    <scope>NUCLEOTIDE SEQUENCE</scope>
    <source>
        <strain evidence="1">SCRP23</strain>
    </source>
</reference>
<protein>
    <submittedName>
        <fullName evidence="1">Uncharacterized protein</fullName>
    </submittedName>
</protein>